<sequence>MSQTRSSIIIDAPIDQVAEAIAAVGAYPSWSSSMKAVKIIDGDSVKPTKVEMSLASGALRDEATLLFDWSAFPASLSFSLESADLLTAMDGHQELKSIGSETEVNYSLTVALSMPVPDMMRQKAEKAVVDQTLKELKA</sequence>
<dbReference type="PANTHER" id="PTHR39683:SF4">
    <property type="entry name" value="COENZYME Q-BINDING PROTEIN COQ10 START DOMAIN-CONTAINING PROTEIN"/>
    <property type="match status" value="1"/>
</dbReference>
<proteinExistence type="inferred from homology"/>
<evidence type="ECO:0000313" key="4">
    <source>
        <dbReference type="Proteomes" id="UP000740727"/>
    </source>
</evidence>
<gene>
    <name evidence="3" type="ORF">EBT44_07735</name>
</gene>
<dbReference type="InterPro" id="IPR023393">
    <property type="entry name" value="START-like_dom_sf"/>
</dbReference>
<evidence type="ECO:0000313" key="3">
    <source>
        <dbReference type="EMBL" id="NBR94677.1"/>
    </source>
</evidence>
<dbReference type="InterPro" id="IPR005031">
    <property type="entry name" value="COQ10_START"/>
</dbReference>
<name>A0A965LM37_9PROT</name>
<dbReference type="PANTHER" id="PTHR39683">
    <property type="entry name" value="CONSERVED PROTEIN TB16.3"/>
    <property type="match status" value="1"/>
</dbReference>
<reference evidence="3" key="1">
    <citation type="submission" date="2018-10" db="EMBL/GenBank/DDBJ databases">
        <title>Iterative Subtractive Binning of Freshwater Chronoseries Metagenomes Recovers Nearly Complete Genomes from over Four Hundred Novel Species.</title>
        <authorList>
            <person name="Rodriguez-R L.M."/>
            <person name="Tsementzi D."/>
            <person name="Luo C."/>
            <person name="Konstantinidis K.T."/>
        </authorList>
    </citation>
    <scope>NUCLEOTIDE SEQUENCE</scope>
    <source>
        <strain evidence="3">WB5_2A_028</strain>
    </source>
</reference>
<evidence type="ECO:0000259" key="2">
    <source>
        <dbReference type="Pfam" id="PF03364"/>
    </source>
</evidence>
<dbReference type="SUPFAM" id="SSF55961">
    <property type="entry name" value="Bet v1-like"/>
    <property type="match status" value="1"/>
</dbReference>
<protein>
    <submittedName>
        <fullName evidence="3">Polyketide cyclase / dehydrase and lipid transport</fullName>
    </submittedName>
</protein>
<dbReference type="EMBL" id="RFXN01000263">
    <property type="protein sequence ID" value="NBR94677.1"/>
    <property type="molecule type" value="Genomic_DNA"/>
</dbReference>
<feature type="non-terminal residue" evidence="3">
    <location>
        <position position="138"/>
    </location>
</feature>
<accession>A0A965LM37</accession>
<dbReference type="Pfam" id="PF03364">
    <property type="entry name" value="Polyketide_cyc"/>
    <property type="match status" value="1"/>
</dbReference>
<dbReference type="Gene3D" id="3.30.530.20">
    <property type="match status" value="1"/>
</dbReference>
<evidence type="ECO:0000256" key="1">
    <source>
        <dbReference type="ARBA" id="ARBA00008918"/>
    </source>
</evidence>
<comment type="caution">
    <text evidence="3">The sequence shown here is derived from an EMBL/GenBank/DDBJ whole genome shotgun (WGS) entry which is preliminary data.</text>
</comment>
<comment type="similarity">
    <text evidence="1">Belongs to the ribosome association toxin RatA family.</text>
</comment>
<dbReference type="Proteomes" id="UP000740727">
    <property type="component" value="Unassembled WGS sequence"/>
</dbReference>
<dbReference type="AlphaFoldDB" id="A0A965LM37"/>
<feature type="domain" description="Coenzyme Q-binding protein COQ10 START" evidence="2">
    <location>
        <begin position="10"/>
        <end position="136"/>
    </location>
</feature>
<organism evidence="3 4">
    <name type="scientific">Candidatus Fonsibacter lacus</name>
    <dbReference type="NCBI Taxonomy" id="2576439"/>
    <lineage>
        <taxon>Bacteria</taxon>
        <taxon>Pseudomonadati</taxon>
        <taxon>Pseudomonadota</taxon>
        <taxon>Alphaproteobacteria</taxon>
        <taxon>Candidatus Pelagibacterales</taxon>
        <taxon>Candidatus Pelagibacterales incertae sedis</taxon>
        <taxon>Candidatus Fonsibacter</taxon>
    </lineage>
</organism>